<dbReference type="SUPFAM" id="SSF46785">
    <property type="entry name" value="Winged helix' DNA-binding domain"/>
    <property type="match status" value="1"/>
</dbReference>
<keyword evidence="3" id="KW-0238">DNA-binding</keyword>
<dbReference type="OrthoDB" id="9813056at2"/>
<keyword evidence="7" id="KW-1185">Reference proteome</keyword>
<accession>A0A238JHI8</accession>
<dbReference type="Gene3D" id="3.40.190.290">
    <property type="match status" value="1"/>
</dbReference>
<dbReference type="Proteomes" id="UP000225972">
    <property type="component" value="Unassembled WGS sequence"/>
</dbReference>
<dbReference type="PROSITE" id="PS50931">
    <property type="entry name" value="HTH_LYSR"/>
    <property type="match status" value="1"/>
</dbReference>
<dbReference type="GO" id="GO:0006351">
    <property type="term" value="P:DNA-templated transcription"/>
    <property type="evidence" value="ECO:0007669"/>
    <property type="project" value="TreeGrafter"/>
</dbReference>
<evidence type="ECO:0000256" key="1">
    <source>
        <dbReference type="ARBA" id="ARBA00009437"/>
    </source>
</evidence>
<sequence length="296" mass="32201">MDITDALKSFVATAQTGSFTKGAAQLGISNRLTSKYVAELERRLGIRVFQRTTRRIGLTPAGEELLARAPALLDELELMLSEVSDAAPDISGLIRLSASVSFGELCVAPMLARFAARHPEISLDLRLSDDHVDLASDGLDLAFRIGESARLTVKARKLAMMRPVIAASPDYLDRHGTLATPADLANHACIIDTNRKTPQRWQLDANGPAFDVTSRFRVNSARAAAELAVAGCGLTFAPRFVLQDHLDSGALTSVLSEHITIETPISIVYLEGQTLPRKIRTLIEFAVADFRDHPLF</sequence>
<dbReference type="InterPro" id="IPR058163">
    <property type="entry name" value="LysR-type_TF_proteobact-type"/>
</dbReference>
<evidence type="ECO:0000256" key="2">
    <source>
        <dbReference type="ARBA" id="ARBA00023015"/>
    </source>
</evidence>
<dbReference type="Gene3D" id="1.10.10.10">
    <property type="entry name" value="Winged helix-like DNA-binding domain superfamily/Winged helix DNA-binding domain"/>
    <property type="match status" value="1"/>
</dbReference>
<feature type="domain" description="HTH lysR-type" evidence="5">
    <location>
        <begin position="1"/>
        <end position="59"/>
    </location>
</feature>
<dbReference type="PANTHER" id="PTHR30537:SF35">
    <property type="entry name" value="TRANSCRIPTIONAL REGULATORY PROTEIN"/>
    <property type="match status" value="1"/>
</dbReference>
<dbReference type="InterPro" id="IPR036388">
    <property type="entry name" value="WH-like_DNA-bd_sf"/>
</dbReference>
<dbReference type="InterPro" id="IPR005119">
    <property type="entry name" value="LysR_subst-bd"/>
</dbReference>
<dbReference type="InterPro" id="IPR036390">
    <property type="entry name" value="WH_DNA-bd_sf"/>
</dbReference>
<dbReference type="SUPFAM" id="SSF53850">
    <property type="entry name" value="Periplasmic binding protein-like II"/>
    <property type="match status" value="1"/>
</dbReference>
<dbReference type="EMBL" id="FXXP01000002">
    <property type="protein sequence ID" value="SMX29286.1"/>
    <property type="molecule type" value="Genomic_DNA"/>
</dbReference>
<dbReference type="InterPro" id="IPR000847">
    <property type="entry name" value="LysR_HTH_N"/>
</dbReference>
<evidence type="ECO:0000256" key="4">
    <source>
        <dbReference type="ARBA" id="ARBA00023163"/>
    </source>
</evidence>
<organism evidence="6 7">
    <name type="scientific">Pelagimonas phthalicica</name>
    <dbReference type="NCBI Taxonomy" id="1037362"/>
    <lineage>
        <taxon>Bacteria</taxon>
        <taxon>Pseudomonadati</taxon>
        <taxon>Pseudomonadota</taxon>
        <taxon>Alphaproteobacteria</taxon>
        <taxon>Rhodobacterales</taxon>
        <taxon>Roseobacteraceae</taxon>
        <taxon>Pelagimonas</taxon>
    </lineage>
</organism>
<dbReference type="Pfam" id="PF00126">
    <property type="entry name" value="HTH_1"/>
    <property type="match status" value="1"/>
</dbReference>
<evidence type="ECO:0000313" key="7">
    <source>
        <dbReference type="Proteomes" id="UP000225972"/>
    </source>
</evidence>
<protein>
    <submittedName>
        <fullName evidence="6">HTH-type transcriptional regulator DmlR</fullName>
    </submittedName>
</protein>
<evidence type="ECO:0000313" key="6">
    <source>
        <dbReference type="EMBL" id="SMX29286.1"/>
    </source>
</evidence>
<dbReference type="CDD" id="cd08422">
    <property type="entry name" value="PBP2_CrgA_like"/>
    <property type="match status" value="1"/>
</dbReference>
<dbReference type="GO" id="GO:0003700">
    <property type="term" value="F:DNA-binding transcription factor activity"/>
    <property type="evidence" value="ECO:0007669"/>
    <property type="project" value="InterPro"/>
</dbReference>
<dbReference type="GO" id="GO:0043565">
    <property type="term" value="F:sequence-specific DNA binding"/>
    <property type="evidence" value="ECO:0007669"/>
    <property type="project" value="TreeGrafter"/>
</dbReference>
<comment type="similarity">
    <text evidence="1">Belongs to the LysR transcriptional regulatory family.</text>
</comment>
<evidence type="ECO:0000256" key="3">
    <source>
        <dbReference type="ARBA" id="ARBA00023125"/>
    </source>
</evidence>
<dbReference type="AlphaFoldDB" id="A0A238JHI8"/>
<dbReference type="PANTHER" id="PTHR30537">
    <property type="entry name" value="HTH-TYPE TRANSCRIPTIONAL REGULATOR"/>
    <property type="match status" value="1"/>
</dbReference>
<reference evidence="7" key="1">
    <citation type="submission" date="2017-05" db="EMBL/GenBank/DDBJ databases">
        <authorList>
            <person name="Rodrigo-Torres L."/>
            <person name="Arahal R. D."/>
            <person name="Lucena T."/>
        </authorList>
    </citation>
    <scope>NUCLEOTIDE SEQUENCE [LARGE SCALE GENOMIC DNA]</scope>
    <source>
        <strain evidence="7">CECT 8649</strain>
    </source>
</reference>
<dbReference type="Pfam" id="PF03466">
    <property type="entry name" value="LysR_substrate"/>
    <property type="match status" value="1"/>
</dbReference>
<proteinExistence type="inferred from homology"/>
<dbReference type="RefSeq" id="WP_099247190.1">
    <property type="nucleotide sequence ID" value="NZ_FXXP01000002.1"/>
</dbReference>
<keyword evidence="2" id="KW-0805">Transcription regulation</keyword>
<keyword evidence="4" id="KW-0804">Transcription</keyword>
<name>A0A238JHI8_9RHOB</name>
<evidence type="ECO:0000259" key="5">
    <source>
        <dbReference type="PROSITE" id="PS50931"/>
    </source>
</evidence>
<dbReference type="FunFam" id="1.10.10.10:FF:000001">
    <property type="entry name" value="LysR family transcriptional regulator"/>
    <property type="match status" value="1"/>
</dbReference>
<gene>
    <name evidence="6" type="primary">dmlR_4</name>
    <name evidence="6" type="ORF">TRP8649_03419</name>
</gene>